<sequence length="263" mass="31031">MKLLTLNCHSWQEENQIKKIKYLAKAIKENEYDIIAFQEISRLRIKKINKDNFENKDYLLILLEELKSLGIDHYNYMWDFSHIGYNIYEEGLAILTKYKILNKKSFFISQCKDINYWKSRKIIGATIEYNNNLIDVYSCHLGWWHDEDEPFKTQITNLLKEIKSDRLSFFMGDFNNSATVREEGYDYLLSKELLDTYNLAENKDDGFTVTGKIAGWEKNSLDLRLDIIFVNKPIYVKESKIIFNGSNKAIISDHFAVEAQVEL</sequence>
<dbReference type="Gene3D" id="3.60.10.10">
    <property type="entry name" value="Endonuclease/exonuclease/phosphatase"/>
    <property type="match status" value="1"/>
</dbReference>
<evidence type="ECO:0000256" key="1">
    <source>
        <dbReference type="ARBA" id="ARBA00022801"/>
    </source>
</evidence>
<evidence type="ECO:0000313" key="3">
    <source>
        <dbReference type="EMBL" id="MPQ44012.1"/>
    </source>
</evidence>
<dbReference type="InterPro" id="IPR051547">
    <property type="entry name" value="TDP2-like"/>
</dbReference>
<proteinExistence type="predicted"/>
<dbReference type="EMBL" id="WHJC01000135">
    <property type="protein sequence ID" value="MPQ44012.1"/>
    <property type="molecule type" value="Genomic_DNA"/>
</dbReference>
<organism evidence="3 4">
    <name type="scientific">Clostridium tarantellae</name>
    <dbReference type="NCBI Taxonomy" id="39493"/>
    <lineage>
        <taxon>Bacteria</taxon>
        <taxon>Bacillati</taxon>
        <taxon>Bacillota</taxon>
        <taxon>Clostridia</taxon>
        <taxon>Eubacteriales</taxon>
        <taxon>Clostridiaceae</taxon>
        <taxon>Clostridium</taxon>
    </lineage>
</organism>
<dbReference type="Proteomes" id="UP000430345">
    <property type="component" value="Unassembled WGS sequence"/>
</dbReference>
<dbReference type="RefSeq" id="WP_152890110.1">
    <property type="nucleotide sequence ID" value="NZ_WHJC01000135.1"/>
</dbReference>
<dbReference type="PANTHER" id="PTHR15822:SF23">
    <property type="entry name" value="ENDONUCLEASE_EXONUCLEASE_PHOSPHATASE FAMILY PROTEIN"/>
    <property type="match status" value="1"/>
</dbReference>
<dbReference type="GO" id="GO:0004519">
    <property type="term" value="F:endonuclease activity"/>
    <property type="evidence" value="ECO:0007669"/>
    <property type="project" value="UniProtKB-KW"/>
</dbReference>
<dbReference type="OrthoDB" id="9812537at2"/>
<dbReference type="AlphaFoldDB" id="A0A6I1MP56"/>
<protein>
    <submittedName>
        <fullName evidence="3">Endonuclease</fullName>
    </submittedName>
</protein>
<keyword evidence="3" id="KW-0255">Endonuclease</keyword>
<dbReference type="InterPro" id="IPR036691">
    <property type="entry name" value="Endo/exonu/phosph_ase_sf"/>
</dbReference>
<dbReference type="InterPro" id="IPR005135">
    <property type="entry name" value="Endo/exonuclease/phosphatase"/>
</dbReference>
<name>A0A6I1MP56_9CLOT</name>
<dbReference type="Pfam" id="PF03372">
    <property type="entry name" value="Exo_endo_phos"/>
    <property type="match status" value="1"/>
</dbReference>
<dbReference type="CDD" id="cd09079">
    <property type="entry name" value="RgfB-like"/>
    <property type="match status" value="1"/>
</dbReference>
<comment type="caution">
    <text evidence="3">The sequence shown here is derived from an EMBL/GenBank/DDBJ whole genome shotgun (WGS) entry which is preliminary data.</text>
</comment>
<keyword evidence="3" id="KW-0540">Nuclease</keyword>
<dbReference type="PANTHER" id="PTHR15822">
    <property type="entry name" value="TRAF AND TNF RECEPTOR-ASSOCIATED PROTEIN"/>
    <property type="match status" value="1"/>
</dbReference>
<evidence type="ECO:0000313" key="4">
    <source>
        <dbReference type="Proteomes" id="UP000430345"/>
    </source>
</evidence>
<keyword evidence="1" id="KW-0378">Hydrolase</keyword>
<keyword evidence="4" id="KW-1185">Reference proteome</keyword>
<feature type="domain" description="Endonuclease/exonuclease/phosphatase" evidence="2">
    <location>
        <begin position="19"/>
        <end position="254"/>
    </location>
</feature>
<gene>
    <name evidence="3" type="ORF">GBZ86_09590</name>
</gene>
<evidence type="ECO:0000259" key="2">
    <source>
        <dbReference type="Pfam" id="PF03372"/>
    </source>
</evidence>
<accession>A0A6I1MP56</accession>
<dbReference type="SUPFAM" id="SSF56219">
    <property type="entry name" value="DNase I-like"/>
    <property type="match status" value="1"/>
</dbReference>
<dbReference type="GO" id="GO:0016787">
    <property type="term" value="F:hydrolase activity"/>
    <property type="evidence" value="ECO:0007669"/>
    <property type="project" value="UniProtKB-KW"/>
</dbReference>
<reference evidence="3 4" key="1">
    <citation type="submission" date="2019-10" db="EMBL/GenBank/DDBJ databases">
        <title>The Genome Sequence of Clostridium tarantellae Isolated from Fish Brain.</title>
        <authorList>
            <person name="Bano L."/>
            <person name="Kiel M."/>
            <person name="Sales G."/>
            <person name="Doxey A.C."/>
            <person name="Mansfield M.J."/>
            <person name="Schiavone M."/>
            <person name="Rossetto O."/>
            <person name="Pirazzini M."/>
            <person name="Dobrindt U."/>
            <person name="Montecucco C."/>
        </authorList>
    </citation>
    <scope>NUCLEOTIDE SEQUENCE [LARGE SCALE GENOMIC DNA]</scope>
    <source>
        <strain evidence="3 4">DSM 3997</strain>
    </source>
</reference>